<evidence type="ECO:0000256" key="1">
    <source>
        <dbReference type="SAM" id="MobiDB-lite"/>
    </source>
</evidence>
<feature type="non-terminal residue" evidence="2">
    <location>
        <position position="1"/>
    </location>
</feature>
<dbReference type="AlphaFoldDB" id="A0AAQ3T9X3"/>
<reference evidence="2 3" key="1">
    <citation type="submission" date="2024-02" db="EMBL/GenBank/DDBJ databases">
        <title>High-quality chromosome-scale genome assembly of Pensacola bahiagrass (Paspalum notatum Flugge var. saurae).</title>
        <authorList>
            <person name="Vega J.M."/>
            <person name="Podio M."/>
            <person name="Orjuela J."/>
            <person name="Siena L.A."/>
            <person name="Pessino S.C."/>
            <person name="Combes M.C."/>
            <person name="Mariac C."/>
            <person name="Albertini E."/>
            <person name="Pupilli F."/>
            <person name="Ortiz J.P.A."/>
            <person name="Leblanc O."/>
        </authorList>
    </citation>
    <scope>NUCLEOTIDE SEQUENCE [LARGE SCALE GENOMIC DNA]</scope>
    <source>
        <strain evidence="2">R1</strain>
        <tissue evidence="2">Leaf</tissue>
    </source>
</reference>
<organism evidence="2 3">
    <name type="scientific">Paspalum notatum var. saurae</name>
    <dbReference type="NCBI Taxonomy" id="547442"/>
    <lineage>
        <taxon>Eukaryota</taxon>
        <taxon>Viridiplantae</taxon>
        <taxon>Streptophyta</taxon>
        <taxon>Embryophyta</taxon>
        <taxon>Tracheophyta</taxon>
        <taxon>Spermatophyta</taxon>
        <taxon>Magnoliopsida</taxon>
        <taxon>Liliopsida</taxon>
        <taxon>Poales</taxon>
        <taxon>Poaceae</taxon>
        <taxon>PACMAD clade</taxon>
        <taxon>Panicoideae</taxon>
        <taxon>Andropogonodae</taxon>
        <taxon>Paspaleae</taxon>
        <taxon>Paspalinae</taxon>
        <taxon>Paspalum</taxon>
    </lineage>
</organism>
<dbReference type="Proteomes" id="UP001341281">
    <property type="component" value="Chromosome 04"/>
</dbReference>
<proteinExistence type="predicted"/>
<name>A0AAQ3T9X3_PASNO</name>
<feature type="compositionally biased region" description="Low complexity" evidence="1">
    <location>
        <begin position="113"/>
        <end position="122"/>
    </location>
</feature>
<dbReference type="EMBL" id="CP144748">
    <property type="protein sequence ID" value="WVZ69563.1"/>
    <property type="molecule type" value="Genomic_DNA"/>
</dbReference>
<sequence length="268" mass="29557">RPGLGPLNRPGCRAPAHGLHPTDRTVGSAPWPADAPSKPSRPSLFLLSFLSRRRRLRWLPPRSSIPPPPPHTQLAASPLLVVPAPAATSFTRRPDLLAPHRGSRRPPPPPLLGPIAAGRQPAATPPPPPEPPPPLPPFTLAAARSAAAGRRATSLPLASTRHGDLVLWDDNYDRVDMQWDDICDRVDMCCTCNIFSMYFAFIGPDLHVFLFIILGRTADRMGICIVSYHLVVESISYICRWRVKNLVRRKQGDGYVEDRFLLQELGVL</sequence>
<evidence type="ECO:0000313" key="3">
    <source>
        <dbReference type="Proteomes" id="UP001341281"/>
    </source>
</evidence>
<gene>
    <name evidence="2" type="ORF">U9M48_018334</name>
</gene>
<feature type="non-terminal residue" evidence="2">
    <location>
        <position position="268"/>
    </location>
</feature>
<feature type="region of interest" description="Disordered" evidence="1">
    <location>
        <begin position="91"/>
        <end position="139"/>
    </location>
</feature>
<accession>A0AAQ3T9X3</accession>
<protein>
    <submittedName>
        <fullName evidence="2">Uncharacterized protein</fullName>
    </submittedName>
</protein>
<evidence type="ECO:0000313" key="2">
    <source>
        <dbReference type="EMBL" id="WVZ69563.1"/>
    </source>
</evidence>
<feature type="region of interest" description="Disordered" evidence="1">
    <location>
        <begin position="1"/>
        <end position="44"/>
    </location>
</feature>
<keyword evidence="3" id="KW-1185">Reference proteome</keyword>
<feature type="compositionally biased region" description="Pro residues" evidence="1">
    <location>
        <begin position="123"/>
        <end position="137"/>
    </location>
</feature>